<evidence type="ECO:0000256" key="1">
    <source>
        <dbReference type="SAM" id="MobiDB-lite"/>
    </source>
</evidence>
<organism evidence="2 3">
    <name type="scientific">Megaselia scalaris</name>
    <name type="common">Humpbacked fly</name>
    <name type="synonym">Phora scalaris</name>
    <dbReference type="NCBI Taxonomy" id="36166"/>
    <lineage>
        <taxon>Eukaryota</taxon>
        <taxon>Metazoa</taxon>
        <taxon>Ecdysozoa</taxon>
        <taxon>Arthropoda</taxon>
        <taxon>Hexapoda</taxon>
        <taxon>Insecta</taxon>
        <taxon>Pterygota</taxon>
        <taxon>Neoptera</taxon>
        <taxon>Endopterygota</taxon>
        <taxon>Diptera</taxon>
        <taxon>Brachycera</taxon>
        <taxon>Muscomorpha</taxon>
        <taxon>Platypezoidea</taxon>
        <taxon>Phoridae</taxon>
        <taxon>Megaseliini</taxon>
        <taxon>Megaselia</taxon>
    </lineage>
</organism>
<proteinExistence type="predicted"/>
<reference evidence="2" key="2">
    <citation type="submission" date="2015-06" db="UniProtKB">
        <authorList>
            <consortium name="EnsemblMetazoa"/>
        </authorList>
    </citation>
    <scope>IDENTIFICATION</scope>
</reference>
<accession>T1H678</accession>
<dbReference type="HOGENOM" id="CLU_3227376_0_0_1"/>
<evidence type="ECO:0000313" key="3">
    <source>
        <dbReference type="Proteomes" id="UP000015102"/>
    </source>
</evidence>
<sequence length="44" mass="4560">GPVRPGTGNPSLRLPRTSASQLNSNSSGYKLDSSLSTTRNGNIT</sequence>
<feature type="region of interest" description="Disordered" evidence="1">
    <location>
        <begin position="1"/>
        <end position="44"/>
    </location>
</feature>
<dbReference type="Proteomes" id="UP000015102">
    <property type="component" value="Unassembled WGS sequence"/>
</dbReference>
<keyword evidence="3" id="KW-1185">Reference proteome</keyword>
<feature type="compositionally biased region" description="Polar residues" evidence="1">
    <location>
        <begin position="17"/>
        <end position="44"/>
    </location>
</feature>
<reference evidence="3" key="1">
    <citation type="submission" date="2013-02" db="EMBL/GenBank/DDBJ databases">
        <authorList>
            <person name="Hughes D."/>
        </authorList>
    </citation>
    <scope>NUCLEOTIDE SEQUENCE</scope>
    <source>
        <strain>Durham</strain>
        <strain evidence="3">NC isolate 2 -- Noor lab</strain>
    </source>
</reference>
<dbReference type="EnsemblMetazoa" id="MESCA012211-RA">
    <property type="protein sequence ID" value="MESCA012211-PA"/>
    <property type="gene ID" value="MESCA012211"/>
</dbReference>
<protein>
    <submittedName>
        <fullName evidence="2">Uncharacterized protein</fullName>
    </submittedName>
</protein>
<evidence type="ECO:0000313" key="2">
    <source>
        <dbReference type="EnsemblMetazoa" id="MESCA012211-PA"/>
    </source>
</evidence>
<dbReference type="AlphaFoldDB" id="T1H678"/>
<name>T1H678_MEGSC</name>